<keyword evidence="2" id="KW-1185">Reference proteome</keyword>
<evidence type="ECO:0000313" key="2">
    <source>
        <dbReference type="Proteomes" id="UP000188354"/>
    </source>
</evidence>
<evidence type="ECO:0000313" key="1">
    <source>
        <dbReference type="EMBL" id="OIW10561.1"/>
    </source>
</evidence>
<sequence length="98" mass="10584">MATGAVAVPGSLPPMQSLTSYQIPPFHQANPALRPFLPFPNGYAAPPAGHYQILNFQLQTFNSFITLSILFMKKKVENSLHIIPADVKVGGITCSLCT</sequence>
<dbReference type="AlphaFoldDB" id="A0A4P1RGE0"/>
<dbReference type="Proteomes" id="UP000188354">
    <property type="component" value="Chromosome LG06"/>
</dbReference>
<organism evidence="1 2">
    <name type="scientific">Lupinus angustifolius</name>
    <name type="common">Narrow-leaved blue lupine</name>
    <dbReference type="NCBI Taxonomy" id="3871"/>
    <lineage>
        <taxon>Eukaryota</taxon>
        <taxon>Viridiplantae</taxon>
        <taxon>Streptophyta</taxon>
        <taxon>Embryophyta</taxon>
        <taxon>Tracheophyta</taxon>
        <taxon>Spermatophyta</taxon>
        <taxon>Magnoliopsida</taxon>
        <taxon>eudicotyledons</taxon>
        <taxon>Gunneridae</taxon>
        <taxon>Pentapetalae</taxon>
        <taxon>rosids</taxon>
        <taxon>fabids</taxon>
        <taxon>Fabales</taxon>
        <taxon>Fabaceae</taxon>
        <taxon>Papilionoideae</taxon>
        <taxon>50 kb inversion clade</taxon>
        <taxon>genistoids sensu lato</taxon>
        <taxon>core genistoids</taxon>
        <taxon>Genisteae</taxon>
        <taxon>Lupinus</taxon>
    </lineage>
</organism>
<gene>
    <name evidence="1" type="ORF">TanjilG_15933</name>
</gene>
<dbReference type="Gramene" id="OIW10561">
    <property type="protein sequence ID" value="OIW10561"/>
    <property type="gene ID" value="TanjilG_15933"/>
</dbReference>
<protein>
    <submittedName>
        <fullName evidence="1">Uncharacterized protein</fullName>
    </submittedName>
</protein>
<dbReference type="EMBL" id="CM007366">
    <property type="protein sequence ID" value="OIW10561.1"/>
    <property type="molecule type" value="Genomic_DNA"/>
</dbReference>
<reference evidence="1 2" key="1">
    <citation type="journal article" date="2017" name="Plant Biotechnol. J.">
        <title>A comprehensive draft genome sequence for lupin (Lupinus angustifolius), an emerging health food: insights into plant-microbe interactions and legume evolution.</title>
        <authorList>
            <person name="Hane J.K."/>
            <person name="Ming Y."/>
            <person name="Kamphuis L.G."/>
            <person name="Nelson M.N."/>
            <person name="Garg G."/>
            <person name="Atkins C.A."/>
            <person name="Bayer P.E."/>
            <person name="Bravo A."/>
            <person name="Bringans S."/>
            <person name="Cannon S."/>
            <person name="Edwards D."/>
            <person name="Foley R."/>
            <person name="Gao L.L."/>
            <person name="Harrison M.J."/>
            <person name="Huang W."/>
            <person name="Hurgobin B."/>
            <person name="Li S."/>
            <person name="Liu C.W."/>
            <person name="McGrath A."/>
            <person name="Morahan G."/>
            <person name="Murray J."/>
            <person name="Weller J."/>
            <person name="Jian J."/>
            <person name="Singh K.B."/>
        </authorList>
    </citation>
    <scope>NUCLEOTIDE SEQUENCE [LARGE SCALE GENOMIC DNA]</scope>
    <source>
        <strain evidence="2">cv. Tanjil</strain>
        <tissue evidence="1">Whole plant</tissue>
    </source>
</reference>
<proteinExistence type="predicted"/>
<accession>A0A4P1RGE0</accession>
<name>A0A4P1RGE0_LUPAN</name>